<dbReference type="Proteomes" id="UP000181980">
    <property type="component" value="Unassembled WGS sequence"/>
</dbReference>
<evidence type="ECO:0000313" key="1">
    <source>
        <dbReference type="EMBL" id="SEE94732.1"/>
    </source>
</evidence>
<dbReference type="EMBL" id="FNUC01000003">
    <property type="protein sequence ID" value="SEE94732.1"/>
    <property type="molecule type" value="Genomic_DNA"/>
</dbReference>
<sequence length="825" mass="90889">MILTLEWLCAILAPREMAAHPNFFNDEDLTAAGALAATANFDEQTWRRVYGDARLASSVTDAELHHLEVIRDMSPFDGQSPTENARMLSSSLPVDRAVPIALLTVVALAAAECHEDALGLLQILVRRLEKEPWSQEKDVLLGVVELQEAFRRYERGLTEDYEALGPLMDSAENHLYGVGHEAWQQFRNSLGVEWGSDVTISHVLAELRASHTALKGALAPFGSDGWQSLVRQPAPYLTLTNFRRAFSAYESLVQQQWQSSPYSQTQTMFAEDPILLPLRAALLHAELMGDPGSSRQFRRDQALVLLVSPYEHLQSDRDGPITLLRRSRDEQMLRSALSKVRAEGPLEPLTADAKRLANRDGNPSSLTREALLVLRYAAQLLGAGEAQRAAVHVMAFAELVAGGEYVASARWESRSLLEVAAWSAVLALGEVAGDLSDIMLRLLARAQRPNESDALFAQRLPSAIAAVDWERLDPDVRNRWLEWVESQLHEQDTVDSLASNILDSTPWMLANLSPSLRSDLLERREGLRFAALVIDTVRSATAFPIDAHITDRSVAILRDDLDRLLIDARNGSFSFGGYSPVGMAASGIVDAGWSKLWPALLRTLRSENVLMQQKEPALHYLASNSHKISARRAVQLRKICFAMVDLDTPDLTFERSSSPPHPSCVALLWSLRSRTQDKHSIDEQVFRVAAHADARARRVAARMLGDTHEAAAPAWMPLLLVQLAGDDDATVRAEAALSLGRTVRTQRQWQETLTRALVPLLTDNSILVPLAALRGLSHPSALAPLHDESLSQAVIAAEAHPAAVVRREAGTAAQALTALQGRSRE</sequence>
<evidence type="ECO:0000313" key="2">
    <source>
        <dbReference type="Proteomes" id="UP000181980"/>
    </source>
</evidence>
<dbReference type="RefSeq" id="WP_141711790.1">
    <property type="nucleotide sequence ID" value="NZ_FNUC01000003.1"/>
</dbReference>
<evidence type="ECO:0008006" key="3">
    <source>
        <dbReference type="Google" id="ProtNLM"/>
    </source>
</evidence>
<reference evidence="2" key="1">
    <citation type="submission" date="2016-10" db="EMBL/GenBank/DDBJ databases">
        <authorList>
            <person name="Varghese N."/>
            <person name="Submissions S."/>
        </authorList>
    </citation>
    <scope>NUCLEOTIDE SEQUENCE [LARGE SCALE GENOMIC DNA]</scope>
    <source>
        <strain evidence="2">DSM 45237</strain>
    </source>
</reference>
<name>A0A1H5MZF9_9ACTN</name>
<protein>
    <recommendedName>
        <fullName evidence="3">HEAT repeat-containing protein</fullName>
    </recommendedName>
</protein>
<dbReference type="Gene3D" id="1.25.10.10">
    <property type="entry name" value="Leucine-rich Repeat Variant"/>
    <property type="match status" value="1"/>
</dbReference>
<dbReference type="AlphaFoldDB" id="A0A1H5MZF9"/>
<accession>A0A1H5MZF9</accession>
<dbReference type="InterPro" id="IPR011989">
    <property type="entry name" value="ARM-like"/>
</dbReference>
<gene>
    <name evidence="1" type="ORF">SAMN04488561_3572</name>
</gene>
<proteinExistence type="predicted"/>
<dbReference type="InterPro" id="IPR016024">
    <property type="entry name" value="ARM-type_fold"/>
</dbReference>
<organism evidence="1 2">
    <name type="scientific">Jiangella alba</name>
    <dbReference type="NCBI Taxonomy" id="561176"/>
    <lineage>
        <taxon>Bacteria</taxon>
        <taxon>Bacillati</taxon>
        <taxon>Actinomycetota</taxon>
        <taxon>Actinomycetes</taxon>
        <taxon>Jiangellales</taxon>
        <taxon>Jiangellaceae</taxon>
        <taxon>Jiangella</taxon>
    </lineage>
</organism>
<dbReference type="SUPFAM" id="SSF48371">
    <property type="entry name" value="ARM repeat"/>
    <property type="match status" value="1"/>
</dbReference>
<keyword evidence="2" id="KW-1185">Reference proteome</keyword>